<feature type="binding site" description="axial binding residue" evidence="14">
    <location>
        <position position="16"/>
    </location>
    <ligand>
        <name>heme</name>
        <dbReference type="ChEBI" id="CHEBI:30413"/>
    </ligand>
    <ligandPart>
        <name>Fe</name>
        <dbReference type="ChEBI" id="CHEBI:18248"/>
    </ligandPart>
</feature>
<dbReference type="EC" id="1.3.99.-" evidence="14 15"/>
<feature type="binding site" description="axial binding residue" evidence="14">
    <location>
        <position position="92"/>
    </location>
    <ligand>
        <name>heme</name>
        <dbReference type="ChEBI" id="CHEBI:30413"/>
    </ligand>
    <ligandPart>
        <name>Fe</name>
        <dbReference type="ChEBI" id="CHEBI:18248"/>
    </ligandPart>
</feature>
<comment type="subcellular location">
    <subcellularLocation>
        <location evidence="1 14">Cell membrane</location>
        <topology evidence="1 14">Multi-pass membrane protein</topology>
    </subcellularLocation>
</comment>
<proteinExistence type="inferred from homology"/>
<keyword evidence="5 14" id="KW-1003">Cell membrane</keyword>
<evidence type="ECO:0000256" key="11">
    <source>
        <dbReference type="ARBA" id="ARBA00023004"/>
    </source>
</evidence>
<feature type="transmembrane region" description="Helical" evidence="14">
    <location>
        <begin position="6"/>
        <end position="30"/>
    </location>
</feature>
<dbReference type="HAMAP" id="MF_02239">
    <property type="entry name" value="HemJ"/>
    <property type="match status" value="1"/>
</dbReference>
<evidence type="ECO:0000256" key="5">
    <source>
        <dbReference type="ARBA" id="ARBA00022475"/>
    </source>
</evidence>
<comment type="cofactor">
    <cofactor evidence="14 15">
        <name>heme b</name>
        <dbReference type="ChEBI" id="CHEBI:60344"/>
    </cofactor>
    <text evidence="14 15">Binds 1 heme b (iron(II)-protoporphyrin IX) group per subunit.</text>
</comment>
<dbReference type="GO" id="GO:0006782">
    <property type="term" value="P:protoporphyrinogen IX biosynthetic process"/>
    <property type="evidence" value="ECO:0007669"/>
    <property type="project" value="UniProtKB-UniRule"/>
</dbReference>
<organism evidence="16 17">
    <name type="scientific">Pontivivens insulae</name>
    <dbReference type="NCBI Taxonomy" id="1639689"/>
    <lineage>
        <taxon>Bacteria</taxon>
        <taxon>Pseudomonadati</taxon>
        <taxon>Pseudomonadota</taxon>
        <taxon>Alphaproteobacteria</taxon>
        <taxon>Rhodobacterales</taxon>
        <taxon>Paracoccaceae</taxon>
        <taxon>Pontivivens</taxon>
    </lineage>
</organism>
<dbReference type="Pfam" id="PF03653">
    <property type="entry name" value="UPF0093"/>
    <property type="match status" value="1"/>
</dbReference>
<dbReference type="PANTHER" id="PTHR40255:SF1">
    <property type="entry name" value="PROTOPORPHYRINOGEN IX OXIDASE"/>
    <property type="match status" value="1"/>
</dbReference>
<gene>
    <name evidence="16" type="ORF">POI8812_00532</name>
</gene>
<comment type="similarity">
    <text evidence="3 14 15">Belongs to the HemJ family.</text>
</comment>
<dbReference type="GO" id="GO:0046872">
    <property type="term" value="F:metal ion binding"/>
    <property type="evidence" value="ECO:0007669"/>
    <property type="project" value="UniProtKB-UniRule"/>
</dbReference>
<evidence type="ECO:0000256" key="13">
    <source>
        <dbReference type="ARBA" id="ARBA00048390"/>
    </source>
</evidence>
<evidence type="ECO:0000256" key="2">
    <source>
        <dbReference type="ARBA" id="ARBA00005073"/>
    </source>
</evidence>
<evidence type="ECO:0000313" key="16">
    <source>
        <dbReference type="EMBL" id="SPF28234.1"/>
    </source>
</evidence>
<keyword evidence="10 14" id="KW-0560">Oxidoreductase</keyword>
<evidence type="ECO:0000256" key="8">
    <source>
        <dbReference type="ARBA" id="ARBA00022723"/>
    </source>
</evidence>
<dbReference type="NCBIfam" id="TIGR00701">
    <property type="entry name" value="protoporphyrinogen oxidase HemJ"/>
    <property type="match status" value="1"/>
</dbReference>
<dbReference type="PIRSF" id="PIRSF004638">
    <property type="entry name" value="UCP004638"/>
    <property type="match status" value="1"/>
</dbReference>
<evidence type="ECO:0000256" key="12">
    <source>
        <dbReference type="ARBA" id="ARBA00023136"/>
    </source>
</evidence>
<keyword evidence="8 14" id="KW-0479">Metal-binding</keyword>
<reference evidence="16 17" key="1">
    <citation type="submission" date="2018-03" db="EMBL/GenBank/DDBJ databases">
        <authorList>
            <person name="Keele B.F."/>
        </authorList>
    </citation>
    <scope>NUCLEOTIDE SEQUENCE [LARGE SCALE GENOMIC DNA]</scope>
    <source>
        <strain evidence="16 17">CeCT 8812</strain>
    </source>
</reference>
<evidence type="ECO:0000313" key="17">
    <source>
        <dbReference type="Proteomes" id="UP000244932"/>
    </source>
</evidence>
<keyword evidence="12 14" id="KW-0472">Membrane</keyword>
<dbReference type="Proteomes" id="UP000244932">
    <property type="component" value="Unassembled WGS sequence"/>
</dbReference>
<evidence type="ECO:0000256" key="15">
    <source>
        <dbReference type="PIRNR" id="PIRNR004638"/>
    </source>
</evidence>
<dbReference type="PANTHER" id="PTHR40255">
    <property type="entry name" value="UPF0093 MEMBRANE PROTEIN SLR1790"/>
    <property type="match status" value="1"/>
</dbReference>
<sequence>MMDVMLVLYPWVKALHVVAVISWMAALFYLPRLFVHHAERAPVGSDMSETFKMMEMKLHRVIMNPAMMVTWAAGLFLAAIPGVASGGWFIVKFIAVLAMTGFHIWLGKQRKAFLADDVKHTGRTYRIANEVPTVLMLIIVIMVIVKPF</sequence>
<evidence type="ECO:0000256" key="1">
    <source>
        <dbReference type="ARBA" id="ARBA00004651"/>
    </source>
</evidence>
<feature type="transmembrane region" description="Helical" evidence="14">
    <location>
        <begin position="61"/>
        <end position="80"/>
    </location>
</feature>
<dbReference type="GO" id="GO:0005886">
    <property type="term" value="C:plasma membrane"/>
    <property type="evidence" value="ECO:0007669"/>
    <property type="project" value="UniProtKB-SubCell"/>
</dbReference>
<dbReference type="UniPathway" id="UPA00251">
    <property type="reaction ID" value="UER00324"/>
</dbReference>
<evidence type="ECO:0000256" key="3">
    <source>
        <dbReference type="ARBA" id="ARBA00006501"/>
    </source>
</evidence>
<evidence type="ECO:0000256" key="10">
    <source>
        <dbReference type="ARBA" id="ARBA00023002"/>
    </source>
</evidence>
<comment type="subunit">
    <text evidence="14">Homodimer.</text>
</comment>
<dbReference type="EMBL" id="OMKW01000001">
    <property type="protein sequence ID" value="SPF28234.1"/>
    <property type="molecule type" value="Genomic_DNA"/>
</dbReference>
<feature type="transmembrane region" description="Helical" evidence="14">
    <location>
        <begin position="86"/>
        <end position="106"/>
    </location>
</feature>
<accession>A0A2R8A7M9</accession>
<comment type="function">
    <text evidence="14 15">Catalyzes the oxidation of protoporphyrinogen IX to protoporphyrin IX.</text>
</comment>
<dbReference type="OrthoDB" id="9800824at2"/>
<dbReference type="InterPro" id="IPR005265">
    <property type="entry name" value="HemJ-like"/>
</dbReference>
<comment type="catalytic activity">
    <reaction evidence="13 14 15">
        <text>protoporphyrinogen IX + 3 A = protoporphyrin IX + 3 AH2</text>
        <dbReference type="Rhea" id="RHEA:62000"/>
        <dbReference type="ChEBI" id="CHEBI:13193"/>
        <dbReference type="ChEBI" id="CHEBI:17499"/>
        <dbReference type="ChEBI" id="CHEBI:57306"/>
        <dbReference type="ChEBI" id="CHEBI:57307"/>
    </reaction>
</comment>
<keyword evidence="17" id="KW-1185">Reference proteome</keyword>
<keyword evidence="6 14" id="KW-0349">Heme</keyword>
<evidence type="ECO:0000256" key="4">
    <source>
        <dbReference type="ARBA" id="ARBA00017504"/>
    </source>
</evidence>
<evidence type="ECO:0000256" key="6">
    <source>
        <dbReference type="ARBA" id="ARBA00022617"/>
    </source>
</evidence>
<evidence type="ECO:0000256" key="7">
    <source>
        <dbReference type="ARBA" id="ARBA00022692"/>
    </source>
</evidence>
<keyword evidence="7 14" id="KW-0812">Transmembrane</keyword>
<name>A0A2R8A7M9_9RHOB</name>
<protein>
    <recommendedName>
        <fullName evidence="4 14">Protoporphyrinogen IX oxidase</fullName>
        <shortName evidence="14">PPO</shortName>
        <ecNumber evidence="14 15">1.3.99.-</ecNumber>
    </recommendedName>
</protein>
<dbReference type="GO" id="GO:0070818">
    <property type="term" value="F:protoporphyrinogen oxidase activity"/>
    <property type="evidence" value="ECO:0007669"/>
    <property type="project" value="UniProtKB-UniRule"/>
</dbReference>
<evidence type="ECO:0000256" key="9">
    <source>
        <dbReference type="ARBA" id="ARBA00022989"/>
    </source>
</evidence>
<dbReference type="RefSeq" id="WP_108780957.1">
    <property type="nucleotide sequence ID" value="NZ_OMKW01000001.1"/>
</dbReference>
<comment type="pathway">
    <text evidence="2 14 15">Porphyrin-containing compound metabolism; protoporphyrin-IX biosynthesis; protoporphyrin-IX from protoporphyrinogen-IX: step 1/1.</text>
</comment>
<evidence type="ECO:0000256" key="14">
    <source>
        <dbReference type="HAMAP-Rule" id="MF_02239"/>
    </source>
</evidence>
<dbReference type="AlphaFoldDB" id="A0A2R8A7M9"/>
<keyword evidence="11 14" id="KW-0408">Iron</keyword>
<keyword evidence="9 14" id="KW-1133">Transmembrane helix</keyword>
<feature type="transmembrane region" description="Helical" evidence="14">
    <location>
        <begin position="127"/>
        <end position="145"/>
    </location>
</feature>